<dbReference type="OrthoDB" id="7019550at2"/>
<dbReference type="Proteomes" id="UP000243359">
    <property type="component" value="Chromosome I"/>
</dbReference>
<sequence length="74" mass="8923">MPRHHAVDANSAIPQLDAKARRKLEDQRRMAFRRAIERYNEERRLDQEMHDFPELIAINYVRSLRNAARRQPRA</sequence>
<feature type="region of interest" description="Disordered" evidence="1">
    <location>
        <begin position="1"/>
        <end position="21"/>
    </location>
</feature>
<dbReference type="InterPro" id="IPR058059">
    <property type="entry name" value="PA3496-like"/>
</dbReference>
<gene>
    <name evidence="2" type="ORF">SAMN05216221_3578</name>
</gene>
<evidence type="ECO:0000313" key="2">
    <source>
        <dbReference type="EMBL" id="SDT13749.1"/>
    </source>
</evidence>
<keyword evidence="3" id="KW-1185">Reference proteome</keyword>
<dbReference type="NCBIfam" id="NF046101">
    <property type="entry name" value="PA3496_fam"/>
    <property type="match status" value="1"/>
</dbReference>
<protein>
    <submittedName>
        <fullName evidence="2">Uncharacterized protein</fullName>
    </submittedName>
</protein>
<accession>A0A1H1XXX9</accession>
<proteinExistence type="predicted"/>
<evidence type="ECO:0000313" key="3">
    <source>
        <dbReference type="Proteomes" id="UP000243359"/>
    </source>
</evidence>
<dbReference type="EMBL" id="LT629751">
    <property type="protein sequence ID" value="SDT13749.1"/>
    <property type="molecule type" value="Genomic_DNA"/>
</dbReference>
<name>A0A1H1XXX9_9PSED</name>
<dbReference type="RefSeq" id="WP_090351012.1">
    <property type="nucleotide sequence ID" value="NZ_LT629751.1"/>
</dbReference>
<dbReference type="AlphaFoldDB" id="A0A1H1XXX9"/>
<organism evidence="2 3">
    <name type="scientific">Pseudomonas oryzae</name>
    <dbReference type="NCBI Taxonomy" id="1392877"/>
    <lineage>
        <taxon>Bacteria</taxon>
        <taxon>Pseudomonadati</taxon>
        <taxon>Pseudomonadota</taxon>
        <taxon>Gammaproteobacteria</taxon>
        <taxon>Pseudomonadales</taxon>
        <taxon>Pseudomonadaceae</taxon>
        <taxon>Pseudomonas</taxon>
    </lineage>
</organism>
<reference evidence="3" key="1">
    <citation type="submission" date="2016-10" db="EMBL/GenBank/DDBJ databases">
        <authorList>
            <person name="Varghese N."/>
            <person name="Submissions S."/>
        </authorList>
    </citation>
    <scope>NUCLEOTIDE SEQUENCE [LARGE SCALE GENOMIC DNA]</scope>
    <source>
        <strain evidence="3">KCTC 32247</strain>
    </source>
</reference>
<dbReference type="STRING" id="1392877.SAMN05216221_3578"/>
<evidence type="ECO:0000256" key="1">
    <source>
        <dbReference type="SAM" id="MobiDB-lite"/>
    </source>
</evidence>